<dbReference type="PIRSF" id="PIRSF004633">
    <property type="entry name" value="UCP_PLP_oxd"/>
    <property type="match status" value="1"/>
</dbReference>
<keyword evidence="4" id="KW-1185">Reference proteome</keyword>
<dbReference type="Gene3D" id="2.30.110.10">
    <property type="entry name" value="Electron Transport, Fmn-binding Protein, Chain A"/>
    <property type="match status" value="1"/>
</dbReference>
<accession>A0A0F7JXU1</accession>
<dbReference type="KEGG" id="seds:AAY24_06780"/>
<keyword evidence="1" id="KW-0560">Oxidoreductase</keyword>
<protein>
    <submittedName>
        <fullName evidence="3">Pyridoxamine 5-phosphate oxidase</fullName>
    </submittedName>
</protein>
<proteinExistence type="predicted"/>
<dbReference type="EMBL" id="CP011412">
    <property type="protein sequence ID" value="AKH20109.1"/>
    <property type="molecule type" value="Genomic_DNA"/>
</dbReference>
<sequence length="168" mass="18721">MSNPDSTDLQRAEADYQALIEAHQTLLLSTVTADGQPEISYAPYVRDQAGRFYIFVSELAGHTRNLQQQGWAAILFIRAEAESRNPFARERLVLKCRADELSRSDPDYGEMLARLEQRFGDTVALLKGLPDFHLFVLTPTAGHYVVGFGKTYQLELPAGRLSPVLPPG</sequence>
<dbReference type="Pfam" id="PF01243">
    <property type="entry name" value="PNPOx_N"/>
    <property type="match status" value="1"/>
</dbReference>
<dbReference type="GO" id="GO:0016627">
    <property type="term" value="F:oxidoreductase activity, acting on the CH-CH group of donors"/>
    <property type="evidence" value="ECO:0007669"/>
    <property type="project" value="TreeGrafter"/>
</dbReference>
<dbReference type="InterPro" id="IPR011576">
    <property type="entry name" value="Pyridox_Oxase_N"/>
</dbReference>
<dbReference type="InterPro" id="IPR014419">
    <property type="entry name" value="HutZ"/>
</dbReference>
<dbReference type="InterPro" id="IPR012349">
    <property type="entry name" value="Split_barrel_FMN-bd"/>
</dbReference>
<dbReference type="InterPro" id="IPR052019">
    <property type="entry name" value="F420H2_bilvrd_red/Heme_oxyg"/>
</dbReference>
<evidence type="ECO:0000256" key="1">
    <source>
        <dbReference type="ARBA" id="ARBA00023002"/>
    </source>
</evidence>
<dbReference type="GO" id="GO:0005829">
    <property type="term" value="C:cytosol"/>
    <property type="evidence" value="ECO:0007669"/>
    <property type="project" value="TreeGrafter"/>
</dbReference>
<dbReference type="AlphaFoldDB" id="A0A0F7JXU1"/>
<dbReference type="PATRIC" id="fig|1543721.4.peg.1407"/>
<name>A0A0F7JXU1_9GAMM</name>
<feature type="domain" description="Pyridoxamine 5'-phosphate oxidase N-terminal" evidence="2">
    <location>
        <begin position="14"/>
        <end position="145"/>
    </location>
</feature>
<dbReference type="OrthoDB" id="9776211at2"/>
<evidence type="ECO:0000313" key="4">
    <source>
        <dbReference type="Proteomes" id="UP000034410"/>
    </source>
</evidence>
<evidence type="ECO:0000313" key="3">
    <source>
        <dbReference type="EMBL" id="AKH20109.1"/>
    </source>
</evidence>
<dbReference type="PANTHER" id="PTHR35176">
    <property type="entry name" value="HEME OXYGENASE HI_0854-RELATED"/>
    <property type="match status" value="1"/>
</dbReference>
<evidence type="ECO:0000259" key="2">
    <source>
        <dbReference type="Pfam" id="PF01243"/>
    </source>
</evidence>
<reference evidence="3 4" key="1">
    <citation type="journal article" date="2015" name="Genome Announc.">
        <title>Complete Genome Sequence of Sedimenticola thiotaurini Strain SIP-G1, a Polyphosphate- and Polyhydroxyalkanoate-Accumulating Sulfur-Oxidizing Gammaproteobacterium Isolated from Salt Marsh Sediments.</title>
        <authorList>
            <person name="Flood B.E."/>
            <person name="Jones D.S."/>
            <person name="Bailey J.V."/>
        </authorList>
    </citation>
    <scope>NUCLEOTIDE SEQUENCE [LARGE SCALE GENOMIC DNA]</scope>
    <source>
        <strain evidence="3 4">SIP-G1</strain>
    </source>
</reference>
<gene>
    <name evidence="3" type="ORF">AAY24_06780</name>
</gene>
<organism evidence="3 4">
    <name type="scientific">Sedimenticola thiotaurini</name>
    <dbReference type="NCBI Taxonomy" id="1543721"/>
    <lineage>
        <taxon>Bacteria</taxon>
        <taxon>Pseudomonadati</taxon>
        <taxon>Pseudomonadota</taxon>
        <taxon>Gammaproteobacteria</taxon>
        <taxon>Chromatiales</taxon>
        <taxon>Sedimenticolaceae</taxon>
        <taxon>Sedimenticola</taxon>
    </lineage>
</organism>
<dbReference type="SUPFAM" id="SSF50475">
    <property type="entry name" value="FMN-binding split barrel"/>
    <property type="match status" value="1"/>
</dbReference>
<dbReference type="GO" id="GO:0070967">
    <property type="term" value="F:coenzyme F420 binding"/>
    <property type="evidence" value="ECO:0007669"/>
    <property type="project" value="TreeGrafter"/>
</dbReference>
<dbReference type="Proteomes" id="UP000034410">
    <property type="component" value="Chromosome"/>
</dbReference>
<dbReference type="PANTHER" id="PTHR35176:SF6">
    <property type="entry name" value="HEME OXYGENASE HI_0854-RELATED"/>
    <property type="match status" value="1"/>
</dbReference>